<keyword evidence="4 6" id="KW-1133">Transmembrane helix</keyword>
<keyword evidence="5 6" id="KW-0472">Membrane</keyword>
<feature type="transmembrane region" description="Helical" evidence="6">
    <location>
        <begin position="31"/>
        <end position="52"/>
    </location>
</feature>
<keyword evidence="3 6" id="KW-0812">Transmembrane</keyword>
<evidence type="ECO:0000256" key="5">
    <source>
        <dbReference type="ARBA" id="ARBA00023136"/>
    </source>
</evidence>
<feature type="transmembrane region" description="Helical" evidence="6">
    <location>
        <begin position="162"/>
        <end position="184"/>
    </location>
</feature>
<feature type="transmembrane region" description="Helical" evidence="6">
    <location>
        <begin position="249"/>
        <end position="267"/>
    </location>
</feature>
<evidence type="ECO:0000256" key="4">
    <source>
        <dbReference type="ARBA" id="ARBA00022989"/>
    </source>
</evidence>
<name>A0A4R6URF4_9ACTN</name>
<dbReference type="PANTHER" id="PTHR47089">
    <property type="entry name" value="ABC TRANSPORTER, PERMEASE PROTEIN"/>
    <property type="match status" value="1"/>
</dbReference>
<evidence type="ECO:0000256" key="2">
    <source>
        <dbReference type="ARBA" id="ARBA00022475"/>
    </source>
</evidence>
<feature type="transmembrane region" description="Helical" evidence="6">
    <location>
        <begin position="220"/>
        <end position="242"/>
    </location>
</feature>
<feature type="transmembrane region" description="Helical" evidence="6">
    <location>
        <begin position="7"/>
        <end position="25"/>
    </location>
</feature>
<sequence>MTKSLPTPAGFAAAAGAGVVLTVLLDMALLAPAALAIGVVAAFAVAVLFVGSSTADADSGIHRAVVAPVALVLAVLVGLFTGLVADLWLIEPVAYAIGALVGGTASAALYRGLATQLALAFAAVAAAGALALGITALVLYVTGVDPLSTFARMTDYGTQPNSLVTVVNTGTTYYLSAVAVAVGFRMNLFNIGVDGQYRLAALLAAAVGGAFVLPPGLHQLVIILVAVAVGGFWAGIAGWLKVTRGVSEVISTIMLNAIATGVTAYLLNTNRLAVEIGTNNIGTRPIAESGWVPGIPGGFMGAGREIFGLTLLAVAVGVGYWWLLNRTRFGFELRATGQSATAAQASGVNVKKMVVVSMVISGMVAGLVGMPQLLGASHYYALDFPVGLGFTGIAIALLGRNHPVGIAAAALFWSFLNQSSQILDIDGIPKEIAVVTQATMVLTIVVVYELVHRWGRRYQQRQVGRELGRERVAAS</sequence>
<dbReference type="AlphaFoldDB" id="A0A4R6URF4"/>
<feature type="transmembrane region" description="Helical" evidence="6">
    <location>
        <begin position="64"/>
        <end position="87"/>
    </location>
</feature>
<feature type="transmembrane region" description="Helical" evidence="6">
    <location>
        <begin position="353"/>
        <end position="373"/>
    </location>
</feature>
<comment type="subcellular location">
    <subcellularLocation>
        <location evidence="1">Cell membrane</location>
        <topology evidence="1">Multi-pass membrane protein</topology>
    </subcellularLocation>
</comment>
<dbReference type="Pfam" id="PF02653">
    <property type="entry name" value="BPD_transp_2"/>
    <property type="match status" value="1"/>
</dbReference>
<evidence type="ECO:0000256" key="3">
    <source>
        <dbReference type="ARBA" id="ARBA00022692"/>
    </source>
</evidence>
<dbReference type="RefSeq" id="WP_133742620.1">
    <property type="nucleotide sequence ID" value="NZ_SNYN01000017.1"/>
</dbReference>
<proteinExistence type="predicted"/>
<dbReference type="OrthoDB" id="45037at2"/>
<comment type="caution">
    <text evidence="7">The sequence shown here is derived from an EMBL/GenBank/DDBJ whole genome shotgun (WGS) entry which is preliminary data.</text>
</comment>
<feature type="transmembrane region" description="Helical" evidence="6">
    <location>
        <begin position="432"/>
        <end position="451"/>
    </location>
</feature>
<evidence type="ECO:0000256" key="1">
    <source>
        <dbReference type="ARBA" id="ARBA00004651"/>
    </source>
</evidence>
<feature type="transmembrane region" description="Helical" evidence="6">
    <location>
        <begin position="196"/>
        <end position="214"/>
    </location>
</feature>
<dbReference type="EMBL" id="SNYN01000017">
    <property type="protein sequence ID" value="TDQ48806.1"/>
    <property type="molecule type" value="Genomic_DNA"/>
</dbReference>
<feature type="transmembrane region" description="Helical" evidence="6">
    <location>
        <begin position="379"/>
        <end position="397"/>
    </location>
</feature>
<feature type="transmembrane region" description="Helical" evidence="6">
    <location>
        <begin position="306"/>
        <end position="324"/>
    </location>
</feature>
<protein>
    <submittedName>
        <fullName evidence="7">Nucleoside ABC transporter membrane protein</fullName>
    </submittedName>
</protein>
<feature type="transmembrane region" description="Helical" evidence="6">
    <location>
        <begin position="117"/>
        <end position="142"/>
    </location>
</feature>
<organism evidence="7 8">
    <name type="scientific">Actinorugispora endophytica</name>
    <dbReference type="NCBI Taxonomy" id="1605990"/>
    <lineage>
        <taxon>Bacteria</taxon>
        <taxon>Bacillati</taxon>
        <taxon>Actinomycetota</taxon>
        <taxon>Actinomycetes</taxon>
        <taxon>Streptosporangiales</taxon>
        <taxon>Nocardiopsidaceae</taxon>
        <taxon>Actinorugispora</taxon>
    </lineage>
</organism>
<dbReference type="GO" id="GO:0005886">
    <property type="term" value="C:plasma membrane"/>
    <property type="evidence" value="ECO:0007669"/>
    <property type="project" value="UniProtKB-SubCell"/>
</dbReference>
<reference evidence="7 8" key="1">
    <citation type="submission" date="2019-03" db="EMBL/GenBank/DDBJ databases">
        <title>Genomic Encyclopedia of Type Strains, Phase IV (KMG-IV): sequencing the most valuable type-strain genomes for metagenomic binning, comparative biology and taxonomic classification.</title>
        <authorList>
            <person name="Goeker M."/>
        </authorList>
    </citation>
    <scope>NUCLEOTIDE SEQUENCE [LARGE SCALE GENOMIC DNA]</scope>
    <source>
        <strain evidence="7 8">DSM 46770</strain>
    </source>
</reference>
<dbReference type="InterPro" id="IPR001851">
    <property type="entry name" value="ABC_transp_permease"/>
</dbReference>
<evidence type="ECO:0000313" key="7">
    <source>
        <dbReference type="EMBL" id="TDQ48806.1"/>
    </source>
</evidence>
<keyword evidence="8" id="KW-1185">Reference proteome</keyword>
<dbReference type="PANTHER" id="PTHR47089:SF1">
    <property type="entry name" value="GUANOSINE ABC TRANSPORTER PERMEASE PROTEIN NUPP"/>
    <property type="match status" value="1"/>
</dbReference>
<dbReference type="GO" id="GO:0022857">
    <property type="term" value="F:transmembrane transporter activity"/>
    <property type="evidence" value="ECO:0007669"/>
    <property type="project" value="InterPro"/>
</dbReference>
<gene>
    <name evidence="7" type="ORF">EV190_11762</name>
</gene>
<evidence type="ECO:0000313" key="8">
    <source>
        <dbReference type="Proteomes" id="UP000295281"/>
    </source>
</evidence>
<accession>A0A4R6URF4</accession>
<evidence type="ECO:0000256" key="6">
    <source>
        <dbReference type="SAM" id="Phobius"/>
    </source>
</evidence>
<feature type="transmembrane region" description="Helical" evidence="6">
    <location>
        <begin position="93"/>
        <end position="110"/>
    </location>
</feature>
<dbReference type="CDD" id="cd06580">
    <property type="entry name" value="TM_PBP1_transp_TpRbsC_like"/>
    <property type="match status" value="1"/>
</dbReference>
<dbReference type="Proteomes" id="UP000295281">
    <property type="component" value="Unassembled WGS sequence"/>
</dbReference>
<keyword evidence="2" id="KW-1003">Cell membrane</keyword>
<feature type="transmembrane region" description="Helical" evidence="6">
    <location>
        <begin position="404"/>
        <end position="420"/>
    </location>
</feature>